<dbReference type="EMBL" id="MJEQ01014784">
    <property type="protein sequence ID" value="OIT18895.1"/>
    <property type="molecule type" value="Genomic_DNA"/>
</dbReference>
<evidence type="ECO:0000313" key="1">
    <source>
        <dbReference type="EMBL" id="OIT18895.1"/>
    </source>
</evidence>
<organism evidence="1 2">
    <name type="scientific">Nicotiana attenuata</name>
    <name type="common">Coyote tobacco</name>
    <dbReference type="NCBI Taxonomy" id="49451"/>
    <lineage>
        <taxon>Eukaryota</taxon>
        <taxon>Viridiplantae</taxon>
        <taxon>Streptophyta</taxon>
        <taxon>Embryophyta</taxon>
        <taxon>Tracheophyta</taxon>
        <taxon>Spermatophyta</taxon>
        <taxon>Magnoliopsida</taxon>
        <taxon>eudicotyledons</taxon>
        <taxon>Gunneridae</taxon>
        <taxon>Pentapetalae</taxon>
        <taxon>asterids</taxon>
        <taxon>lamiids</taxon>
        <taxon>Solanales</taxon>
        <taxon>Solanaceae</taxon>
        <taxon>Nicotianoideae</taxon>
        <taxon>Nicotianeae</taxon>
        <taxon>Nicotiana</taxon>
    </lineage>
</organism>
<reference evidence="1" key="1">
    <citation type="submission" date="2016-11" db="EMBL/GenBank/DDBJ databases">
        <title>The genome of Nicotiana attenuata.</title>
        <authorList>
            <person name="Xu S."/>
            <person name="Brockmoeller T."/>
            <person name="Gaquerel E."/>
            <person name="Navarro A."/>
            <person name="Kuhl H."/>
            <person name="Gase K."/>
            <person name="Ling Z."/>
            <person name="Zhou W."/>
            <person name="Kreitzer C."/>
            <person name="Stanke M."/>
            <person name="Tang H."/>
            <person name="Lyons E."/>
            <person name="Pandey P."/>
            <person name="Pandey S.P."/>
            <person name="Timmermann B."/>
            <person name="Baldwin I.T."/>
        </authorList>
    </citation>
    <scope>NUCLEOTIDE SEQUENCE [LARGE SCALE GENOMIC DNA]</scope>
    <source>
        <strain evidence="1">UT</strain>
    </source>
</reference>
<dbReference type="Proteomes" id="UP000187609">
    <property type="component" value="Unassembled WGS sequence"/>
</dbReference>
<dbReference type="Gramene" id="OIT18895">
    <property type="protein sequence ID" value="OIT18895"/>
    <property type="gene ID" value="A4A49_43190"/>
</dbReference>
<comment type="caution">
    <text evidence="1">The sequence shown here is derived from an EMBL/GenBank/DDBJ whole genome shotgun (WGS) entry which is preliminary data.</text>
</comment>
<dbReference type="OMA" id="TIIAMRC"/>
<dbReference type="AlphaFoldDB" id="A0A1J6KA58"/>
<name>A0A1J6KA58_NICAT</name>
<accession>A0A1J6KA58</accession>
<sequence>MAFLFRRLVPKTMEIFPTSKACLLKTIAIRCINTTAKKPPRPIVETKPPQHNIVLDQIKNKKEILMTEEKDNKNMLQDNNSMVKTN</sequence>
<proteinExistence type="predicted"/>
<gene>
    <name evidence="1" type="ORF">A4A49_43190</name>
</gene>
<protein>
    <submittedName>
        <fullName evidence="1">Uncharacterized protein</fullName>
    </submittedName>
</protein>
<evidence type="ECO:0000313" key="2">
    <source>
        <dbReference type="Proteomes" id="UP000187609"/>
    </source>
</evidence>
<keyword evidence="2" id="KW-1185">Reference proteome</keyword>